<sequence length="111" mass="12881">MDPQFAASLWKKYFHPLKKLGVRIGSPAVTSSEAGRAWLRQFLAACDGHEIDFLSLIGHFYDYIWSMNGEFGLPIWITEYASTSTSMEQVAHFMKETTKYLDDLSFVERYW</sequence>
<comment type="caution">
    <text evidence="2">The sequence shown here is derived from an EMBL/GenBank/DDBJ whole genome shotgun (WGS) entry which is preliminary data.</text>
</comment>
<dbReference type="GO" id="GO:0071966">
    <property type="term" value="P:fungal-type cell wall polysaccharide metabolic process"/>
    <property type="evidence" value="ECO:0007669"/>
    <property type="project" value="TreeGrafter"/>
</dbReference>
<evidence type="ECO:0000313" key="3">
    <source>
        <dbReference type="Proteomes" id="UP001050691"/>
    </source>
</evidence>
<evidence type="ECO:0000259" key="1">
    <source>
        <dbReference type="Pfam" id="PF11790"/>
    </source>
</evidence>
<gene>
    <name evidence="2" type="ORF">Clacol_004792</name>
</gene>
<dbReference type="InterPro" id="IPR024655">
    <property type="entry name" value="Asl1_glyco_hydro_catalytic"/>
</dbReference>
<dbReference type="InterPro" id="IPR053183">
    <property type="entry name" value="ASL1"/>
</dbReference>
<dbReference type="Proteomes" id="UP001050691">
    <property type="component" value="Unassembled WGS sequence"/>
</dbReference>
<dbReference type="SUPFAM" id="SSF51445">
    <property type="entry name" value="(Trans)glycosidases"/>
    <property type="match status" value="1"/>
</dbReference>
<accession>A0AAV5ACB9</accession>
<dbReference type="InterPro" id="IPR017853">
    <property type="entry name" value="GH"/>
</dbReference>
<evidence type="ECO:0000313" key="2">
    <source>
        <dbReference type="EMBL" id="GJJ10565.1"/>
    </source>
</evidence>
<organism evidence="2 3">
    <name type="scientific">Clathrus columnatus</name>
    <dbReference type="NCBI Taxonomy" id="1419009"/>
    <lineage>
        <taxon>Eukaryota</taxon>
        <taxon>Fungi</taxon>
        <taxon>Dikarya</taxon>
        <taxon>Basidiomycota</taxon>
        <taxon>Agaricomycotina</taxon>
        <taxon>Agaricomycetes</taxon>
        <taxon>Phallomycetidae</taxon>
        <taxon>Phallales</taxon>
        <taxon>Clathraceae</taxon>
        <taxon>Clathrus</taxon>
    </lineage>
</organism>
<dbReference type="AlphaFoldDB" id="A0AAV5ACB9"/>
<reference evidence="2" key="1">
    <citation type="submission" date="2021-10" db="EMBL/GenBank/DDBJ databases">
        <title>De novo Genome Assembly of Clathrus columnatus (Basidiomycota, Fungi) Using Illumina and Nanopore Sequence Data.</title>
        <authorList>
            <person name="Ogiso-Tanaka E."/>
            <person name="Itagaki H."/>
            <person name="Hosoya T."/>
            <person name="Hosaka K."/>
        </authorList>
    </citation>
    <scope>NUCLEOTIDE SEQUENCE</scope>
    <source>
        <strain evidence="2">MO-923</strain>
    </source>
</reference>
<keyword evidence="3" id="KW-1185">Reference proteome</keyword>
<dbReference type="Pfam" id="PF11790">
    <property type="entry name" value="Glyco_hydro_cc"/>
    <property type="match status" value="1"/>
</dbReference>
<name>A0AAV5ACB9_9AGAM</name>
<dbReference type="Gene3D" id="3.20.20.80">
    <property type="entry name" value="Glycosidases"/>
    <property type="match status" value="1"/>
</dbReference>
<dbReference type="EMBL" id="BPWL01000005">
    <property type="protein sequence ID" value="GJJ10565.1"/>
    <property type="molecule type" value="Genomic_DNA"/>
</dbReference>
<dbReference type="PANTHER" id="PTHR34154:SF3">
    <property type="entry name" value="ALKALI-SENSITIVE LINKAGE PROTEIN 1"/>
    <property type="match status" value="1"/>
</dbReference>
<feature type="domain" description="Asl1-like glycosyl hydrolase catalytic" evidence="1">
    <location>
        <begin position="1"/>
        <end position="110"/>
    </location>
</feature>
<dbReference type="GO" id="GO:0009277">
    <property type="term" value="C:fungal-type cell wall"/>
    <property type="evidence" value="ECO:0007669"/>
    <property type="project" value="TreeGrafter"/>
</dbReference>
<proteinExistence type="predicted"/>
<dbReference type="PANTHER" id="PTHR34154">
    <property type="entry name" value="ALKALI-SENSITIVE LINKAGE PROTEIN 1"/>
    <property type="match status" value="1"/>
</dbReference>
<protein>
    <recommendedName>
        <fullName evidence="1">Asl1-like glycosyl hydrolase catalytic domain-containing protein</fullName>
    </recommendedName>
</protein>